<comment type="caution">
    <text evidence="1">The sequence shown here is derived from an EMBL/GenBank/DDBJ whole genome shotgun (WGS) entry which is preliminary data.</text>
</comment>
<name>A0ABN7X527_GIGMA</name>
<reference evidence="1 2" key="1">
    <citation type="submission" date="2021-06" db="EMBL/GenBank/DDBJ databases">
        <authorList>
            <person name="Kallberg Y."/>
            <person name="Tangrot J."/>
            <person name="Rosling A."/>
        </authorList>
    </citation>
    <scope>NUCLEOTIDE SEQUENCE [LARGE SCALE GENOMIC DNA]</scope>
    <source>
        <strain evidence="1 2">120-4 pot B 10/14</strain>
    </source>
</reference>
<sequence length="67" mass="7782">MDLSYIASSKAILIMNLTPDEKRGLLFNVNFPLEIPMTDFNDAWWPLVTNIWTQWNSYKSVDSDVSK</sequence>
<feature type="non-terminal residue" evidence="1">
    <location>
        <position position="67"/>
    </location>
</feature>
<proteinExistence type="predicted"/>
<keyword evidence="2" id="KW-1185">Reference proteome</keyword>
<protein>
    <submittedName>
        <fullName evidence="1">32488_t:CDS:1</fullName>
    </submittedName>
</protein>
<evidence type="ECO:0000313" key="2">
    <source>
        <dbReference type="Proteomes" id="UP000789901"/>
    </source>
</evidence>
<dbReference type="Proteomes" id="UP000789901">
    <property type="component" value="Unassembled WGS sequence"/>
</dbReference>
<organism evidence="1 2">
    <name type="scientific">Gigaspora margarita</name>
    <dbReference type="NCBI Taxonomy" id="4874"/>
    <lineage>
        <taxon>Eukaryota</taxon>
        <taxon>Fungi</taxon>
        <taxon>Fungi incertae sedis</taxon>
        <taxon>Mucoromycota</taxon>
        <taxon>Glomeromycotina</taxon>
        <taxon>Glomeromycetes</taxon>
        <taxon>Diversisporales</taxon>
        <taxon>Gigasporaceae</taxon>
        <taxon>Gigaspora</taxon>
    </lineage>
</organism>
<evidence type="ECO:0000313" key="1">
    <source>
        <dbReference type="EMBL" id="CAG8847856.1"/>
    </source>
</evidence>
<dbReference type="EMBL" id="CAJVQB010089599">
    <property type="protein sequence ID" value="CAG8847856.1"/>
    <property type="molecule type" value="Genomic_DNA"/>
</dbReference>
<gene>
    <name evidence="1" type="ORF">GMARGA_LOCUS38883</name>
</gene>
<accession>A0ABN7X527</accession>